<dbReference type="SUPFAM" id="SSF69618">
    <property type="entry name" value="HemD-like"/>
    <property type="match status" value="1"/>
</dbReference>
<protein>
    <submittedName>
        <fullName evidence="2">Uroporphyrinogen-III synthase</fullName>
        <ecNumber evidence="2">4.2.1.75</ecNumber>
    </submittedName>
</protein>
<dbReference type="EC" id="4.2.1.75" evidence="2"/>
<dbReference type="EMBL" id="JAKOOW010000025">
    <property type="protein sequence ID" value="MCG6504317.1"/>
    <property type="molecule type" value="Genomic_DNA"/>
</dbReference>
<dbReference type="Gene3D" id="3.40.50.10090">
    <property type="match status" value="2"/>
</dbReference>
<evidence type="ECO:0000313" key="2">
    <source>
        <dbReference type="EMBL" id="MCG6504317.1"/>
    </source>
</evidence>
<dbReference type="InterPro" id="IPR036108">
    <property type="entry name" value="4pyrrol_syn_uPrphyn_synt_sf"/>
</dbReference>
<keyword evidence="3" id="KW-1185">Reference proteome</keyword>
<dbReference type="InterPro" id="IPR003754">
    <property type="entry name" value="4pyrrol_synth_uPrphyn_synth"/>
</dbReference>
<evidence type="ECO:0000259" key="1">
    <source>
        <dbReference type="Pfam" id="PF02602"/>
    </source>
</evidence>
<evidence type="ECO:0000313" key="3">
    <source>
        <dbReference type="Proteomes" id="UP001298424"/>
    </source>
</evidence>
<sequence>MAAAERQPENAAPRMLLLRPRQRLAADVESCRAAGWQGVPFAPLEAQPLPDALAALPQQLAQSAAAFWVSPTAVEIAAPAAFSGSLKALPHVAVGAATAAALHAAGAQNVVFDPAGKDSESAARLPIWRTLPAGAQVLVVRGESGRGHLAAELAAVGLRPHFAPVYRLAPLALDWQLFRNPPPQAVWLTALQCADAMLAQLPAELAQSAQSLLYFTHHERIRRGLLERGMARVFCVADLPAAFAAYGSLKARFGAA</sequence>
<dbReference type="Proteomes" id="UP001298424">
    <property type="component" value="Unassembled WGS sequence"/>
</dbReference>
<name>A0ABS9NNE1_9NEIS</name>
<reference evidence="2 3" key="1">
    <citation type="submission" date="2022-02" db="EMBL/GenBank/DDBJ databases">
        <title>Genome sequence data of Kingella unionensis sp. nov. strain CICC 24913 (CCUG 75125).</title>
        <authorList>
            <person name="Xiao M."/>
        </authorList>
    </citation>
    <scope>NUCLEOTIDE SEQUENCE [LARGE SCALE GENOMIC DNA]</scope>
    <source>
        <strain evidence="2 3">CICC 24913</strain>
    </source>
</reference>
<organism evidence="2 3">
    <name type="scientific">Kingella pumchi</name>
    <dbReference type="NCBI Taxonomy" id="2779506"/>
    <lineage>
        <taxon>Bacteria</taxon>
        <taxon>Pseudomonadati</taxon>
        <taxon>Pseudomonadota</taxon>
        <taxon>Betaproteobacteria</taxon>
        <taxon>Neisseriales</taxon>
        <taxon>Neisseriaceae</taxon>
        <taxon>Kingella</taxon>
    </lineage>
</organism>
<dbReference type="GO" id="GO:0004852">
    <property type="term" value="F:uroporphyrinogen-III synthase activity"/>
    <property type="evidence" value="ECO:0007669"/>
    <property type="project" value="UniProtKB-EC"/>
</dbReference>
<comment type="caution">
    <text evidence="2">The sequence shown here is derived from an EMBL/GenBank/DDBJ whole genome shotgun (WGS) entry which is preliminary data.</text>
</comment>
<dbReference type="RefSeq" id="WP_238747674.1">
    <property type="nucleotide sequence ID" value="NZ_JAKOOW010000025.1"/>
</dbReference>
<dbReference type="Pfam" id="PF02602">
    <property type="entry name" value="HEM4"/>
    <property type="match status" value="1"/>
</dbReference>
<feature type="domain" description="Tetrapyrrole biosynthesis uroporphyrinogen III synthase" evidence="1">
    <location>
        <begin position="28"/>
        <end position="233"/>
    </location>
</feature>
<accession>A0ABS9NNE1</accession>
<gene>
    <name evidence="2" type="ORF">MB824_07395</name>
</gene>
<proteinExistence type="predicted"/>
<keyword evidence="2" id="KW-0456">Lyase</keyword>